<comment type="caution">
    <text evidence="3">The sequence shown here is derived from an EMBL/GenBank/DDBJ whole genome shotgun (WGS) entry which is preliminary data.</text>
</comment>
<feature type="transmembrane region" description="Helical" evidence="2">
    <location>
        <begin position="223"/>
        <end position="244"/>
    </location>
</feature>
<keyword evidence="2" id="KW-0812">Transmembrane</keyword>
<keyword evidence="2" id="KW-0472">Membrane</keyword>
<feature type="transmembrane region" description="Helical" evidence="2">
    <location>
        <begin position="61"/>
        <end position="83"/>
    </location>
</feature>
<feature type="compositionally biased region" description="Polar residues" evidence="1">
    <location>
        <begin position="1"/>
        <end position="10"/>
    </location>
</feature>
<name>A0AAD8Y1F7_9STRA</name>
<feature type="compositionally biased region" description="Acidic residues" evidence="1">
    <location>
        <begin position="321"/>
        <end position="333"/>
    </location>
</feature>
<organism evidence="3 4">
    <name type="scientific">Skeletonema marinoi</name>
    <dbReference type="NCBI Taxonomy" id="267567"/>
    <lineage>
        <taxon>Eukaryota</taxon>
        <taxon>Sar</taxon>
        <taxon>Stramenopiles</taxon>
        <taxon>Ochrophyta</taxon>
        <taxon>Bacillariophyta</taxon>
        <taxon>Coscinodiscophyceae</taxon>
        <taxon>Thalassiosirophycidae</taxon>
        <taxon>Thalassiosirales</taxon>
        <taxon>Skeletonemataceae</taxon>
        <taxon>Skeletonema</taxon>
        <taxon>Skeletonema marinoi-dohrnii complex</taxon>
    </lineage>
</organism>
<evidence type="ECO:0008006" key="5">
    <source>
        <dbReference type="Google" id="ProtNLM"/>
    </source>
</evidence>
<feature type="compositionally biased region" description="Low complexity" evidence="1">
    <location>
        <begin position="11"/>
        <end position="24"/>
    </location>
</feature>
<dbReference type="AlphaFoldDB" id="A0AAD8Y1F7"/>
<feature type="transmembrane region" description="Helical" evidence="2">
    <location>
        <begin position="250"/>
        <end position="272"/>
    </location>
</feature>
<feature type="transmembrane region" description="Helical" evidence="2">
    <location>
        <begin position="284"/>
        <end position="302"/>
    </location>
</feature>
<feature type="transmembrane region" description="Helical" evidence="2">
    <location>
        <begin position="95"/>
        <end position="115"/>
    </location>
</feature>
<sequence>MATHSSSTGESFSMPTTSTTSSASSDRHRFNSWALLFLFSTLALTAHETDDSNANAGANKLVTAVSSITLIISAIGSIAHLGFSGLLSSMFVGTLIEGLLALIALALWAGCLPVVMDPRKGLAQMYVGKQSDEVIDYQPIISNANLYFCSWGAAICVLSVFAQYVRERLGGSSRGGSGMGYTNLWYLLGLASVVVVIEGMRFKNQVCVIDGGAETATCGRNTYGLVTGIIGLIVSVIISLFSSFGKDSALVTTVSSFLCAILYTICAGLLTFDKGPATYVGNQYLAAWSGFFLSFAIFGSVVKEFMGVAGGPTSGASANNDGEEDEENEMDTI</sequence>
<evidence type="ECO:0000313" key="4">
    <source>
        <dbReference type="Proteomes" id="UP001224775"/>
    </source>
</evidence>
<evidence type="ECO:0000256" key="2">
    <source>
        <dbReference type="SAM" id="Phobius"/>
    </source>
</evidence>
<dbReference type="Proteomes" id="UP001224775">
    <property type="component" value="Unassembled WGS sequence"/>
</dbReference>
<feature type="region of interest" description="Disordered" evidence="1">
    <location>
        <begin position="313"/>
        <end position="333"/>
    </location>
</feature>
<gene>
    <name evidence="3" type="ORF">QTG54_011735</name>
</gene>
<reference evidence="3" key="1">
    <citation type="submission" date="2023-06" db="EMBL/GenBank/DDBJ databases">
        <title>Survivors Of The Sea: Transcriptome response of Skeletonema marinoi to long-term dormancy.</title>
        <authorList>
            <person name="Pinder M.I.M."/>
            <person name="Kourtchenko O."/>
            <person name="Robertson E.K."/>
            <person name="Larsson T."/>
            <person name="Maumus F."/>
            <person name="Osuna-Cruz C.M."/>
            <person name="Vancaester E."/>
            <person name="Stenow R."/>
            <person name="Vandepoele K."/>
            <person name="Ploug H."/>
            <person name="Bruchert V."/>
            <person name="Godhe A."/>
            <person name="Topel M."/>
        </authorList>
    </citation>
    <scope>NUCLEOTIDE SEQUENCE</scope>
    <source>
        <strain evidence="3">R05AC</strain>
    </source>
</reference>
<feature type="region of interest" description="Disordered" evidence="1">
    <location>
        <begin position="1"/>
        <end position="25"/>
    </location>
</feature>
<proteinExistence type="predicted"/>
<keyword evidence="2" id="KW-1133">Transmembrane helix</keyword>
<evidence type="ECO:0000256" key="1">
    <source>
        <dbReference type="SAM" id="MobiDB-lite"/>
    </source>
</evidence>
<dbReference type="EMBL" id="JATAAI010000025">
    <property type="protein sequence ID" value="KAK1737449.1"/>
    <property type="molecule type" value="Genomic_DNA"/>
</dbReference>
<evidence type="ECO:0000313" key="3">
    <source>
        <dbReference type="EMBL" id="KAK1737449.1"/>
    </source>
</evidence>
<protein>
    <recommendedName>
        <fullName evidence="5">Transmembrane protein</fullName>
    </recommendedName>
</protein>
<keyword evidence="4" id="KW-1185">Reference proteome</keyword>
<feature type="transmembrane region" description="Helical" evidence="2">
    <location>
        <begin position="184"/>
        <end position="202"/>
    </location>
</feature>
<feature type="transmembrane region" description="Helical" evidence="2">
    <location>
        <begin position="146"/>
        <end position="164"/>
    </location>
</feature>
<accession>A0AAD8Y1F7</accession>